<dbReference type="SUPFAM" id="SSF53613">
    <property type="entry name" value="Ribokinase-like"/>
    <property type="match status" value="1"/>
</dbReference>
<name>A0A2S6NP87_RHOGL</name>
<keyword evidence="2" id="KW-0808">Transferase</keyword>
<reference evidence="5 6" key="1">
    <citation type="journal article" date="2018" name="Arch. Microbiol.">
        <title>New insights into the metabolic potential of the phototrophic purple bacterium Rhodopila globiformis DSM 161(T) from its draft genome sequence and evidence for a vanadium-dependent nitrogenase.</title>
        <authorList>
            <person name="Imhoff J.F."/>
            <person name="Rahn T."/>
            <person name="Kunzel S."/>
            <person name="Neulinger S.C."/>
        </authorList>
    </citation>
    <scope>NUCLEOTIDE SEQUENCE [LARGE SCALE GENOMIC DNA]</scope>
    <source>
        <strain evidence="5 6">DSM 161</strain>
    </source>
</reference>
<keyword evidence="3 5" id="KW-0418">Kinase</keyword>
<evidence type="ECO:0000256" key="2">
    <source>
        <dbReference type="ARBA" id="ARBA00022679"/>
    </source>
</evidence>
<protein>
    <submittedName>
        <fullName evidence="5">2-dehydro-3-deoxygluconokinase</fullName>
    </submittedName>
</protein>
<dbReference type="Pfam" id="PF00294">
    <property type="entry name" value="PfkB"/>
    <property type="match status" value="1"/>
</dbReference>
<accession>A0A2S6NP87</accession>
<dbReference type="InterPro" id="IPR011611">
    <property type="entry name" value="PfkB_dom"/>
</dbReference>
<dbReference type="CDD" id="cd01166">
    <property type="entry name" value="KdgK"/>
    <property type="match status" value="1"/>
</dbReference>
<gene>
    <name evidence="5" type="ORF">CCS01_00475</name>
</gene>
<proteinExistence type="inferred from homology"/>
<dbReference type="GO" id="GO:0008673">
    <property type="term" value="F:2-dehydro-3-deoxygluconokinase activity"/>
    <property type="evidence" value="ECO:0007669"/>
    <property type="project" value="TreeGrafter"/>
</dbReference>
<dbReference type="Proteomes" id="UP000239724">
    <property type="component" value="Unassembled WGS sequence"/>
</dbReference>
<feature type="domain" description="Carbohydrate kinase PfkB" evidence="4">
    <location>
        <begin position="4"/>
        <end position="297"/>
    </location>
</feature>
<dbReference type="GO" id="GO:0005829">
    <property type="term" value="C:cytosol"/>
    <property type="evidence" value="ECO:0007669"/>
    <property type="project" value="TreeGrafter"/>
</dbReference>
<evidence type="ECO:0000313" key="6">
    <source>
        <dbReference type="Proteomes" id="UP000239724"/>
    </source>
</evidence>
<dbReference type="InterPro" id="IPR050306">
    <property type="entry name" value="PfkB_Carbo_kinase"/>
</dbReference>
<dbReference type="GO" id="GO:0006974">
    <property type="term" value="P:DNA damage response"/>
    <property type="evidence" value="ECO:0007669"/>
    <property type="project" value="TreeGrafter"/>
</dbReference>
<dbReference type="PANTHER" id="PTHR43085:SF15">
    <property type="entry name" value="2-DEHYDRO-3-DEOXYGLUCONOKINASE"/>
    <property type="match status" value="1"/>
</dbReference>
<evidence type="ECO:0000256" key="1">
    <source>
        <dbReference type="ARBA" id="ARBA00010688"/>
    </source>
</evidence>
<evidence type="ECO:0000259" key="4">
    <source>
        <dbReference type="Pfam" id="PF00294"/>
    </source>
</evidence>
<comment type="similarity">
    <text evidence="1">Belongs to the carbohydrate kinase PfkB family.</text>
</comment>
<dbReference type="AlphaFoldDB" id="A0A2S6NP87"/>
<comment type="caution">
    <text evidence="5">The sequence shown here is derived from an EMBL/GenBank/DDBJ whole genome shotgun (WGS) entry which is preliminary data.</text>
</comment>
<dbReference type="InterPro" id="IPR029056">
    <property type="entry name" value="Ribokinase-like"/>
</dbReference>
<dbReference type="Gene3D" id="3.40.1190.20">
    <property type="match status" value="1"/>
</dbReference>
<dbReference type="OrthoDB" id="9776822at2"/>
<sequence length="311" mass="32908">MTADLLCMGEPMLEFNQLPPGPDGAQHYLEGHGGDTSNAAIAAARQGTRVGYVTALGQDMPGDSFIRLWQREGVDTTTVLRSERHQTGVYFVTHDACGHHFLHYRTGSAASMFAPHDLPEADIAAARMLYVSGISQGISLSACDAVFAAIDIACRHGVKVAYDTNYRPRLWPPARAAAVMHAAIAKADYAMPGEEDVRTLTGLTEPDAMLDFYLRLGARVVLLKMGAAGAYLATAKARTRIQPHPVVPVDATGAGDTFCGAFLARILAGDAPEAAARYASVAAALKCLGYGAVAPIPRAEAVWAVLRRSGG</sequence>
<dbReference type="GO" id="GO:0042840">
    <property type="term" value="P:D-glucuronate catabolic process"/>
    <property type="evidence" value="ECO:0007669"/>
    <property type="project" value="TreeGrafter"/>
</dbReference>
<dbReference type="PANTHER" id="PTHR43085">
    <property type="entry name" value="HEXOKINASE FAMILY MEMBER"/>
    <property type="match status" value="1"/>
</dbReference>
<dbReference type="RefSeq" id="WP_104516882.1">
    <property type="nucleotide sequence ID" value="NZ_NHRY01000024.1"/>
</dbReference>
<dbReference type="GO" id="GO:0019698">
    <property type="term" value="P:D-galacturonate catabolic process"/>
    <property type="evidence" value="ECO:0007669"/>
    <property type="project" value="TreeGrafter"/>
</dbReference>
<keyword evidence="6" id="KW-1185">Reference proteome</keyword>
<dbReference type="EMBL" id="NHRY01000024">
    <property type="protein sequence ID" value="PPQ40189.1"/>
    <property type="molecule type" value="Genomic_DNA"/>
</dbReference>
<evidence type="ECO:0000313" key="5">
    <source>
        <dbReference type="EMBL" id="PPQ40189.1"/>
    </source>
</evidence>
<organism evidence="5 6">
    <name type="scientific">Rhodopila globiformis</name>
    <name type="common">Rhodopseudomonas globiformis</name>
    <dbReference type="NCBI Taxonomy" id="1071"/>
    <lineage>
        <taxon>Bacteria</taxon>
        <taxon>Pseudomonadati</taxon>
        <taxon>Pseudomonadota</taxon>
        <taxon>Alphaproteobacteria</taxon>
        <taxon>Acetobacterales</taxon>
        <taxon>Acetobacteraceae</taxon>
        <taxon>Rhodopila</taxon>
    </lineage>
</organism>
<evidence type="ECO:0000256" key="3">
    <source>
        <dbReference type="ARBA" id="ARBA00022777"/>
    </source>
</evidence>